<protein>
    <recommendedName>
        <fullName evidence="3">DUF3800 domain-containing protein</fullName>
    </recommendedName>
</protein>
<dbReference type="Proteomes" id="UP000053557">
    <property type="component" value="Unassembled WGS sequence"/>
</dbReference>
<organism evidence="1 2">
    <name type="scientific">Ferroacidibacillus organovorans</name>
    <dbReference type="NCBI Taxonomy" id="1765683"/>
    <lineage>
        <taxon>Bacteria</taxon>
        <taxon>Bacillati</taxon>
        <taxon>Bacillota</taxon>
        <taxon>Bacilli</taxon>
        <taxon>Bacillales</taxon>
        <taxon>Alicyclobacillaceae</taxon>
        <taxon>Ferroacidibacillus</taxon>
    </lineage>
</organism>
<accession>A0A124IVU0</accession>
<gene>
    <name evidence="1" type="ORF">ATW55_13960</name>
</gene>
<proteinExistence type="predicted"/>
<evidence type="ECO:0008006" key="3">
    <source>
        <dbReference type="Google" id="ProtNLM"/>
    </source>
</evidence>
<evidence type="ECO:0000313" key="1">
    <source>
        <dbReference type="EMBL" id="KUO95301.1"/>
    </source>
</evidence>
<dbReference type="Pfam" id="PF12686">
    <property type="entry name" value="DUF3800"/>
    <property type="match status" value="1"/>
</dbReference>
<dbReference type="EMBL" id="LPVJ01000054">
    <property type="protein sequence ID" value="KUO95301.1"/>
    <property type="molecule type" value="Genomic_DNA"/>
</dbReference>
<sequence length="272" mass="32376">MDESAKEGKFYGNFYGGALIRSTDLLPITEELSALKQSLNLYGEVKWQKVTSQYLPKYLQLTNRFFDFIERDLIKIRIMFTHNYREPTNLTREQIDNTFTQLYYQFFKHAFGLQYSNPDSMNQVSLRLYFDELPINPSQKQNFKKFIVGLGRSADFLSANLLIRDEDIAEVRSHDHIILQCMDIVLGSMYFKLNDMHKEKTAGSYYRGKRTIAKEQLYKFINKRIRVIYPGFNIGISTGIRSPEDRWRHSYRHWEFISNEHRVRPEYAKKNQ</sequence>
<dbReference type="OrthoDB" id="248333at2"/>
<evidence type="ECO:0000313" key="2">
    <source>
        <dbReference type="Proteomes" id="UP000053557"/>
    </source>
</evidence>
<dbReference type="AlphaFoldDB" id="A0A124IVU0"/>
<reference evidence="1 2" key="1">
    <citation type="submission" date="2015-12" db="EMBL/GenBank/DDBJ databases">
        <title>Draft genome sequence of Acidibacillus ferrooxidans ITV001, isolated from a chalcopyrite acid mine drainage site in Brazil.</title>
        <authorList>
            <person name="Dall'Agnol H."/>
            <person name="Nancucheo I."/>
            <person name="Johnson B."/>
            <person name="Oliveira R."/>
            <person name="Leite L."/>
            <person name="Pylro V."/>
            <person name="Nunes G.L."/>
            <person name="Tzotzos G."/>
            <person name="Fernandes G.R."/>
            <person name="Dutra J."/>
            <person name="Orellana S.C."/>
            <person name="Oliveira G."/>
        </authorList>
    </citation>
    <scope>NUCLEOTIDE SEQUENCE [LARGE SCALE GENOMIC DNA]</scope>
    <source>
        <strain evidence="2">ITV01</strain>
    </source>
</reference>
<name>A0A124IVU0_9BACL</name>
<dbReference type="InterPro" id="IPR024524">
    <property type="entry name" value="DUF3800"/>
</dbReference>
<keyword evidence="2" id="KW-1185">Reference proteome</keyword>
<comment type="caution">
    <text evidence="1">The sequence shown here is derived from an EMBL/GenBank/DDBJ whole genome shotgun (WGS) entry which is preliminary data.</text>
</comment>